<dbReference type="InterPro" id="IPR004165">
    <property type="entry name" value="CoA_trans_fam_I"/>
</dbReference>
<dbReference type="GO" id="GO:0008775">
    <property type="term" value="F:acetate CoA-transferase activity"/>
    <property type="evidence" value="ECO:0007669"/>
    <property type="project" value="UniProtKB-EC"/>
</dbReference>
<dbReference type="InterPro" id="IPR037171">
    <property type="entry name" value="NagB/RpiA_transferase-like"/>
</dbReference>
<dbReference type="PIRSF" id="PIRSF000858">
    <property type="entry name" value="SCOT-t"/>
    <property type="match status" value="1"/>
</dbReference>
<dbReference type="Pfam" id="PF01144">
    <property type="entry name" value="CoA_trans"/>
    <property type="match status" value="2"/>
</dbReference>
<dbReference type="InterPro" id="IPR012792">
    <property type="entry name" value="3-oxoacid_CoA-transf_A"/>
</dbReference>
<evidence type="ECO:0000256" key="3">
    <source>
        <dbReference type="PIRNR" id="PIRNR000858"/>
    </source>
</evidence>
<accession>A0A7K1RFG8</accession>
<sequence length="461" mass="48690">MNKVFESTNDAVADIKDGASIAIAGFGVGHSYPNSLVLALQAQGAKNLAIIANSLGAGGDFRPQILVQNGQVSRLVLSFSVRPGMPSPEEEKIAAGEIALEMVPQGILVERLRAAGAGLPAFYSPVTVGTPLQDGKEVRCFGERDYVLEHALPVDVALIRGYRADRFGNVEFRGSSAHFHASFARAAKMTIVEVEHIVDAGEISPERVGLPGIFVSRVVQTVAKYPAPAGRMGRRAPESGREYFGKPALTRTNMAKRAAALLPEGAYVNLGSGLPTLVAGHTQDKSIFLHAENGALGYDLLQDPEQFDVDFFDAAGNFIKMRPGGALFDSVASFEIARSGKLSAILLGAYQVSEKGDLANWAVPGQSGGGIGGAMDLASSGSKVIVLMEHCDGKGKPKFVRECSYPLTALACVDTVVTDLALLVRQGNGFEVTAIAEGFTPDEIRALTPIDITFAQSLEAM</sequence>
<evidence type="ECO:0000313" key="6">
    <source>
        <dbReference type="Proteomes" id="UP000440716"/>
    </source>
</evidence>
<feature type="active site" description="5-glutamyl coenzyme A thioester intermediate" evidence="4">
    <location>
        <position position="292"/>
    </location>
</feature>
<evidence type="ECO:0000256" key="1">
    <source>
        <dbReference type="ARBA" id="ARBA00007154"/>
    </source>
</evidence>
<dbReference type="RefSeq" id="WP_156591220.1">
    <property type="nucleotide sequence ID" value="NZ_WPHU01000004.1"/>
</dbReference>
<organism evidence="5 6">
    <name type="scientific">Agrobacterium vitis</name>
    <name type="common">Rhizobium vitis</name>
    <dbReference type="NCBI Taxonomy" id="373"/>
    <lineage>
        <taxon>Bacteria</taxon>
        <taxon>Pseudomonadati</taxon>
        <taxon>Pseudomonadota</taxon>
        <taxon>Alphaproteobacteria</taxon>
        <taxon>Hyphomicrobiales</taxon>
        <taxon>Rhizobiaceae</taxon>
        <taxon>Rhizobium/Agrobacterium group</taxon>
        <taxon>Agrobacterium</taxon>
    </lineage>
</organism>
<dbReference type="GO" id="GO:0046952">
    <property type="term" value="P:ketone body catabolic process"/>
    <property type="evidence" value="ECO:0007669"/>
    <property type="project" value="InterPro"/>
</dbReference>
<dbReference type="NCBIfam" id="TIGR02429">
    <property type="entry name" value="pcaI_scoA_fam"/>
    <property type="match status" value="1"/>
</dbReference>
<reference evidence="5 6" key="1">
    <citation type="submission" date="2019-12" db="EMBL/GenBank/DDBJ databases">
        <title>Whole-genome sequencing of Allorhizobium vitis.</title>
        <authorList>
            <person name="Gan H.M."/>
            <person name="Szegedi E."/>
            <person name="Burr T."/>
            <person name="Savka M.A."/>
        </authorList>
    </citation>
    <scope>NUCLEOTIDE SEQUENCE [LARGE SCALE GENOMIC DNA]</scope>
    <source>
        <strain evidence="5 6">CG415</strain>
    </source>
</reference>
<evidence type="ECO:0000256" key="2">
    <source>
        <dbReference type="ARBA" id="ARBA00022679"/>
    </source>
</evidence>
<dbReference type="SUPFAM" id="SSF100950">
    <property type="entry name" value="NagB/RpiA/CoA transferase-like"/>
    <property type="match status" value="2"/>
</dbReference>
<comment type="similarity">
    <text evidence="1 3">Belongs to the 3-oxoacid CoA-transferase family.</text>
</comment>
<dbReference type="PANTHER" id="PTHR13707">
    <property type="entry name" value="KETOACID-COENZYME A TRANSFERASE"/>
    <property type="match status" value="1"/>
</dbReference>
<evidence type="ECO:0000256" key="4">
    <source>
        <dbReference type="PIRSR" id="PIRSR000858-1"/>
    </source>
</evidence>
<evidence type="ECO:0000313" key="5">
    <source>
        <dbReference type="EMBL" id="MVA56752.1"/>
    </source>
</evidence>
<dbReference type="EMBL" id="WPHU01000004">
    <property type="protein sequence ID" value="MVA56752.1"/>
    <property type="molecule type" value="Genomic_DNA"/>
</dbReference>
<name>A0A7K1RFG8_AGRVI</name>
<comment type="function">
    <text evidence="3">CoA transferase having broad substrate specificity for short-chain acyl-CoA thioesters with the activity decreasing when the length of the carboxylic acid chain exceeds four carbons.</text>
</comment>
<protein>
    <recommendedName>
        <fullName evidence="3">Acetate CoA-transferase YdiF</fullName>
        <ecNumber evidence="3">2.8.3.8</ecNumber>
    </recommendedName>
</protein>
<dbReference type="AlphaFoldDB" id="A0A7K1RFG8"/>
<proteinExistence type="inferred from homology"/>
<dbReference type="Gene3D" id="3.40.1080.10">
    <property type="entry name" value="Glutaconate Coenzyme A-transferase"/>
    <property type="match status" value="2"/>
</dbReference>
<comment type="catalytic activity">
    <reaction evidence="3">
        <text>an acyl-CoA + acetate = a carboxylate + acetyl-CoA</text>
        <dbReference type="Rhea" id="RHEA:13381"/>
        <dbReference type="ChEBI" id="CHEBI:29067"/>
        <dbReference type="ChEBI" id="CHEBI:30089"/>
        <dbReference type="ChEBI" id="CHEBI:57288"/>
        <dbReference type="ChEBI" id="CHEBI:58342"/>
        <dbReference type="EC" id="2.8.3.8"/>
    </reaction>
</comment>
<gene>
    <name evidence="5" type="ORF">GOZ88_11595</name>
</gene>
<keyword evidence="2 3" id="KW-0808">Transferase</keyword>
<comment type="caution">
    <text evidence="5">The sequence shown here is derived from an EMBL/GenBank/DDBJ whole genome shotgun (WGS) entry which is preliminary data.</text>
</comment>
<dbReference type="InterPro" id="IPR014388">
    <property type="entry name" value="3-oxoacid_CoA-transferase"/>
</dbReference>
<dbReference type="EC" id="2.8.3.8" evidence="3"/>
<dbReference type="Proteomes" id="UP000440716">
    <property type="component" value="Unassembled WGS sequence"/>
</dbReference>
<dbReference type="SMART" id="SM00882">
    <property type="entry name" value="CoA_trans"/>
    <property type="match status" value="2"/>
</dbReference>
<dbReference type="PANTHER" id="PTHR13707:SF60">
    <property type="entry name" value="ACETATE COA-TRANSFERASE SUBUNIT ALPHA"/>
    <property type="match status" value="1"/>
</dbReference>